<evidence type="ECO:0000313" key="3">
    <source>
        <dbReference type="Proteomes" id="UP001596507"/>
    </source>
</evidence>
<dbReference type="Proteomes" id="UP001596507">
    <property type="component" value="Unassembled WGS sequence"/>
</dbReference>
<keyword evidence="3" id="KW-1185">Reference proteome</keyword>
<protein>
    <recommendedName>
        <fullName evidence="1">DUF7882 domain-containing protein</fullName>
    </recommendedName>
</protein>
<accession>A0ABW2HE10</accession>
<feature type="domain" description="DUF7882" evidence="1">
    <location>
        <begin position="1"/>
        <end position="94"/>
    </location>
</feature>
<evidence type="ECO:0000259" key="1">
    <source>
        <dbReference type="Pfam" id="PF25355"/>
    </source>
</evidence>
<dbReference type="InterPro" id="IPR057204">
    <property type="entry name" value="DUF7882"/>
</dbReference>
<dbReference type="RefSeq" id="WP_262874274.1">
    <property type="nucleotide sequence ID" value="NZ_BAABKW010000004.1"/>
</dbReference>
<dbReference type="Pfam" id="PF25355">
    <property type="entry name" value="DUF7882"/>
    <property type="match status" value="1"/>
</dbReference>
<evidence type="ECO:0000313" key="2">
    <source>
        <dbReference type="EMBL" id="MFC7269355.1"/>
    </source>
</evidence>
<sequence length="117" mass="12995">MGRLYYGSSLDPIEMPDRVLAHVKTVAATKLRRLESFTLTWTYGTEHEGGRSTVWLHCSIPLRFDFDTLEAQQLDRDYLQELAQAASSSAGIVLDLTENLTAIAEPVVLATELVRAA</sequence>
<proteinExistence type="predicted"/>
<comment type="caution">
    <text evidence="2">The sequence shown here is derived from an EMBL/GenBank/DDBJ whole genome shotgun (WGS) entry which is preliminary data.</text>
</comment>
<organism evidence="2 3">
    <name type="scientific">Microbacterium fluvii</name>
    <dbReference type="NCBI Taxonomy" id="415215"/>
    <lineage>
        <taxon>Bacteria</taxon>
        <taxon>Bacillati</taxon>
        <taxon>Actinomycetota</taxon>
        <taxon>Actinomycetes</taxon>
        <taxon>Micrococcales</taxon>
        <taxon>Microbacteriaceae</taxon>
        <taxon>Microbacterium</taxon>
    </lineage>
</organism>
<gene>
    <name evidence="2" type="ORF">ACFQRL_10315</name>
</gene>
<reference evidence="3" key="1">
    <citation type="journal article" date="2019" name="Int. J. Syst. Evol. Microbiol.">
        <title>The Global Catalogue of Microorganisms (GCM) 10K type strain sequencing project: providing services to taxonomists for standard genome sequencing and annotation.</title>
        <authorList>
            <consortium name="The Broad Institute Genomics Platform"/>
            <consortium name="The Broad Institute Genome Sequencing Center for Infectious Disease"/>
            <person name="Wu L."/>
            <person name="Ma J."/>
        </authorList>
    </citation>
    <scope>NUCLEOTIDE SEQUENCE [LARGE SCALE GENOMIC DNA]</scope>
    <source>
        <strain evidence="3">CGMCC 1.15772</strain>
    </source>
</reference>
<name>A0ABW2HE10_9MICO</name>
<dbReference type="EMBL" id="JBHTBE010000002">
    <property type="protein sequence ID" value="MFC7269355.1"/>
    <property type="molecule type" value="Genomic_DNA"/>
</dbReference>